<keyword evidence="2" id="KW-1185">Reference proteome</keyword>
<organism evidence="1 2">
    <name type="scientific">Exophiala aquamarina CBS 119918</name>
    <dbReference type="NCBI Taxonomy" id="1182545"/>
    <lineage>
        <taxon>Eukaryota</taxon>
        <taxon>Fungi</taxon>
        <taxon>Dikarya</taxon>
        <taxon>Ascomycota</taxon>
        <taxon>Pezizomycotina</taxon>
        <taxon>Eurotiomycetes</taxon>
        <taxon>Chaetothyriomycetidae</taxon>
        <taxon>Chaetothyriales</taxon>
        <taxon>Herpotrichiellaceae</taxon>
        <taxon>Exophiala</taxon>
    </lineage>
</organism>
<dbReference type="HOGENOM" id="CLU_097230_0_0_1"/>
<dbReference type="Proteomes" id="UP000027920">
    <property type="component" value="Unassembled WGS sequence"/>
</dbReference>
<dbReference type="STRING" id="1182545.A0A072PJG8"/>
<name>A0A072PJG8_9EURO</name>
<evidence type="ECO:0000313" key="2">
    <source>
        <dbReference type="Proteomes" id="UP000027920"/>
    </source>
</evidence>
<dbReference type="OrthoDB" id="4120486at2759"/>
<reference evidence="1 2" key="1">
    <citation type="submission" date="2013-03" db="EMBL/GenBank/DDBJ databases">
        <title>The Genome Sequence of Exophiala aquamarina CBS 119918.</title>
        <authorList>
            <consortium name="The Broad Institute Genomics Platform"/>
            <person name="Cuomo C."/>
            <person name="de Hoog S."/>
            <person name="Gorbushina A."/>
            <person name="Walker B."/>
            <person name="Young S.K."/>
            <person name="Zeng Q."/>
            <person name="Gargeya S."/>
            <person name="Fitzgerald M."/>
            <person name="Haas B."/>
            <person name="Abouelleil A."/>
            <person name="Allen A.W."/>
            <person name="Alvarado L."/>
            <person name="Arachchi H.M."/>
            <person name="Berlin A.M."/>
            <person name="Chapman S.B."/>
            <person name="Gainer-Dewar J."/>
            <person name="Goldberg J."/>
            <person name="Griggs A."/>
            <person name="Gujja S."/>
            <person name="Hansen M."/>
            <person name="Howarth C."/>
            <person name="Imamovic A."/>
            <person name="Ireland A."/>
            <person name="Larimer J."/>
            <person name="McCowan C."/>
            <person name="Murphy C."/>
            <person name="Pearson M."/>
            <person name="Poon T.W."/>
            <person name="Priest M."/>
            <person name="Roberts A."/>
            <person name="Saif S."/>
            <person name="Shea T."/>
            <person name="Sisk P."/>
            <person name="Sykes S."/>
            <person name="Wortman J."/>
            <person name="Nusbaum C."/>
            <person name="Birren B."/>
        </authorList>
    </citation>
    <scope>NUCLEOTIDE SEQUENCE [LARGE SCALE GENOMIC DNA]</scope>
    <source>
        <strain evidence="1 2">CBS 119918</strain>
    </source>
</reference>
<dbReference type="VEuPathDB" id="FungiDB:A1O9_05094"/>
<accession>A0A072PJG8</accession>
<gene>
    <name evidence="1" type="ORF">A1O9_05094</name>
</gene>
<dbReference type="GeneID" id="25280021"/>
<dbReference type="RefSeq" id="XP_013262834.1">
    <property type="nucleotide sequence ID" value="XM_013407380.1"/>
</dbReference>
<comment type="caution">
    <text evidence="1">The sequence shown here is derived from an EMBL/GenBank/DDBJ whole genome shotgun (WGS) entry which is preliminary data.</text>
</comment>
<proteinExistence type="predicted"/>
<dbReference type="EMBL" id="AMGV01000003">
    <property type="protein sequence ID" value="KEF60244.1"/>
    <property type="molecule type" value="Genomic_DNA"/>
</dbReference>
<sequence length="171" mass="18777">MADGNPLGPQPDFNLISDELKKAQNLPAITNGQQILAELRAIRQDIASTRQDTRQDIASTHQDTRQDIANTRRDLITMMTTSNHNNTARVQNAYVASRSEPLWPFLNPSNGATIHEFPATSIELGQMTGRQTDATLQQLGLQPVHGVSLAAKKKMLRAHIGLREVAAQPPP</sequence>
<evidence type="ECO:0000313" key="1">
    <source>
        <dbReference type="EMBL" id="KEF60244.1"/>
    </source>
</evidence>
<protein>
    <submittedName>
        <fullName evidence="1">Uncharacterized protein</fullName>
    </submittedName>
</protein>
<dbReference type="AlphaFoldDB" id="A0A072PJG8"/>